<organism evidence="2 3">
    <name type="scientific">Liparis tanakae</name>
    <name type="common">Tanaka's snailfish</name>
    <dbReference type="NCBI Taxonomy" id="230148"/>
    <lineage>
        <taxon>Eukaryota</taxon>
        <taxon>Metazoa</taxon>
        <taxon>Chordata</taxon>
        <taxon>Craniata</taxon>
        <taxon>Vertebrata</taxon>
        <taxon>Euteleostomi</taxon>
        <taxon>Actinopterygii</taxon>
        <taxon>Neopterygii</taxon>
        <taxon>Teleostei</taxon>
        <taxon>Neoteleostei</taxon>
        <taxon>Acanthomorphata</taxon>
        <taxon>Eupercaria</taxon>
        <taxon>Perciformes</taxon>
        <taxon>Cottioidei</taxon>
        <taxon>Cottales</taxon>
        <taxon>Liparidae</taxon>
        <taxon>Liparis</taxon>
    </lineage>
</organism>
<sequence length="458" mass="51649">MGKDNGAVSSSLSPASQTSSEPFCPSWSLRSLHKPKETEDEIHTTHGLQTYRPTDLQTYRPTDLQAYRPTDLQAYRPTDLQAYRPTGLQTYIPTDLQAYSPTGLQTYRPTGLQTYIPTDLQAYRPTGLQAYRPTGLQTYRPTGLQTYRPTDLQTYRPTGLETYRPTDLHAYIPTDLQAYRPTDLQTYMPTDLQTYMPTDLQAYRPTDLQTYRPTDLQAYRSTDLQTYRPTGLQTYRPTGLQAYRPTDLQTYRPTGLQTYRPTGLQAYRPTDLQTVSVWLLTSVALSLLSSWPFSPSSSSTLLFSCFTSCTTLRSLHSHARFCISEADVHPVEKPESTPRPSGAHADVETGGFRFRAVTKVSGTDDYRLMTEPRPLDGERHGVQLPTTRRRKNSAPRNQTERCPEKPRSAPRIILGTVRWPNLPTWYRGAGLVEGGAKSKHHASDRRGNPNVGPDASNT</sequence>
<feature type="region of interest" description="Disordered" evidence="1">
    <location>
        <begin position="365"/>
        <end position="408"/>
    </location>
</feature>
<dbReference type="InterPro" id="IPR052690">
    <property type="entry name" value="Antho-RFamide"/>
</dbReference>
<gene>
    <name evidence="2" type="ORF">EYF80_040769</name>
</gene>
<evidence type="ECO:0000313" key="3">
    <source>
        <dbReference type="Proteomes" id="UP000314294"/>
    </source>
</evidence>
<dbReference type="Proteomes" id="UP000314294">
    <property type="component" value="Unassembled WGS sequence"/>
</dbReference>
<keyword evidence="3" id="KW-1185">Reference proteome</keyword>
<dbReference type="PANTHER" id="PTHR31709:SF3">
    <property type="entry name" value="LEUCINE ZIPPER PROTEIN 4-RELATED"/>
    <property type="match status" value="1"/>
</dbReference>
<feature type="compositionally biased region" description="Polar residues" evidence="1">
    <location>
        <begin position="46"/>
        <end position="56"/>
    </location>
</feature>
<evidence type="ECO:0000256" key="1">
    <source>
        <dbReference type="SAM" id="MobiDB-lite"/>
    </source>
</evidence>
<evidence type="ECO:0000313" key="2">
    <source>
        <dbReference type="EMBL" id="TNN49007.1"/>
    </source>
</evidence>
<dbReference type="EMBL" id="SRLO01000673">
    <property type="protein sequence ID" value="TNN49007.1"/>
    <property type="molecule type" value="Genomic_DNA"/>
</dbReference>
<dbReference type="OrthoDB" id="8963674at2759"/>
<protein>
    <submittedName>
        <fullName evidence="2">Uncharacterized protein</fullName>
    </submittedName>
</protein>
<feature type="compositionally biased region" description="Low complexity" evidence="1">
    <location>
        <begin position="9"/>
        <end position="20"/>
    </location>
</feature>
<accession>A0A4Z2G612</accession>
<dbReference type="PANTHER" id="PTHR31709">
    <property type="entry name" value="LEUCINE ZIPPER PROTEIN 4-RELATED"/>
    <property type="match status" value="1"/>
</dbReference>
<feature type="compositionally biased region" description="Basic and acidic residues" evidence="1">
    <location>
        <begin position="398"/>
        <end position="407"/>
    </location>
</feature>
<feature type="region of interest" description="Disordered" evidence="1">
    <location>
        <begin position="434"/>
        <end position="458"/>
    </location>
</feature>
<name>A0A4Z2G612_9TELE</name>
<feature type="region of interest" description="Disordered" evidence="1">
    <location>
        <begin position="1"/>
        <end position="56"/>
    </location>
</feature>
<reference evidence="2 3" key="1">
    <citation type="submission" date="2019-03" db="EMBL/GenBank/DDBJ databases">
        <title>First draft genome of Liparis tanakae, snailfish: a comprehensive survey of snailfish specific genes.</title>
        <authorList>
            <person name="Kim W."/>
            <person name="Song I."/>
            <person name="Jeong J.-H."/>
            <person name="Kim D."/>
            <person name="Kim S."/>
            <person name="Ryu S."/>
            <person name="Song J.Y."/>
            <person name="Lee S.K."/>
        </authorList>
    </citation>
    <scope>NUCLEOTIDE SEQUENCE [LARGE SCALE GENOMIC DNA]</scope>
    <source>
        <tissue evidence="2">Muscle</tissue>
    </source>
</reference>
<feature type="compositionally biased region" description="Basic and acidic residues" evidence="1">
    <location>
        <begin position="365"/>
        <end position="381"/>
    </location>
</feature>
<proteinExistence type="predicted"/>
<feature type="compositionally biased region" description="Basic and acidic residues" evidence="1">
    <location>
        <begin position="34"/>
        <end position="44"/>
    </location>
</feature>
<comment type="caution">
    <text evidence="2">The sequence shown here is derived from an EMBL/GenBank/DDBJ whole genome shotgun (WGS) entry which is preliminary data.</text>
</comment>